<name>A0A143BIU0_9BACT</name>
<dbReference type="Proteomes" id="UP000076404">
    <property type="component" value="Chromosome"/>
</dbReference>
<dbReference type="EMBL" id="CP011454">
    <property type="protein sequence ID" value="AMW04354.1"/>
    <property type="molecule type" value="Genomic_DNA"/>
</dbReference>
<proteinExistence type="predicted"/>
<evidence type="ECO:0000313" key="1">
    <source>
        <dbReference type="EMBL" id="AMW04354.1"/>
    </source>
</evidence>
<dbReference type="KEGG" id="gph:GEMMAAP_04855"/>
<keyword evidence="2" id="KW-1185">Reference proteome</keyword>
<accession>A0A143BIU0</accession>
<organism evidence="1 2">
    <name type="scientific">Gemmatimonas phototrophica</name>
    <dbReference type="NCBI Taxonomy" id="1379270"/>
    <lineage>
        <taxon>Bacteria</taxon>
        <taxon>Pseudomonadati</taxon>
        <taxon>Gemmatimonadota</taxon>
        <taxon>Gemmatimonadia</taxon>
        <taxon>Gemmatimonadales</taxon>
        <taxon>Gemmatimonadaceae</taxon>
        <taxon>Gemmatimonas</taxon>
    </lineage>
</organism>
<gene>
    <name evidence="1" type="ORF">GEMMAAP_04855</name>
</gene>
<reference evidence="1 2" key="1">
    <citation type="journal article" date="2014" name="Proc. Natl. Acad. Sci. U.S.A.">
        <title>Functional type 2 photosynthetic reaction centers found in the rare bacterial phylum Gemmatimonadetes.</title>
        <authorList>
            <person name="Zeng Y."/>
            <person name="Feng F."/>
            <person name="Medova H."/>
            <person name="Dean J."/>
            <person name="Koblizek M."/>
        </authorList>
    </citation>
    <scope>NUCLEOTIDE SEQUENCE [LARGE SCALE GENOMIC DNA]</scope>
    <source>
        <strain evidence="1 2">AP64</strain>
    </source>
</reference>
<protein>
    <submittedName>
        <fullName evidence="1">Uncharacterized protein</fullName>
    </submittedName>
</protein>
<dbReference type="STRING" id="1379270.GEMMAAP_04855"/>
<evidence type="ECO:0000313" key="2">
    <source>
        <dbReference type="Proteomes" id="UP000076404"/>
    </source>
</evidence>
<dbReference type="AlphaFoldDB" id="A0A143BIU0"/>
<reference evidence="1 2" key="2">
    <citation type="journal article" date="2016" name="Environ. Microbiol. Rep.">
        <title>Metagenomic evidence for the presence of phototrophic Gemmatimonadetes bacteria in diverse environments.</title>
        <authorList>
            <person name="Zeng Y."/>
            <person name="Baumbach J."/>
            <person name="Barbosa E.G."/>
            <person name="Azevedo V."/>
            <person name="Zhang C."/>
            <person name="Koblizek M."/>
        </authorList>
    </citation>
    <scope>NUCLEOTIDE SEQUENCE [LARGE SCALE GENOMIC DNA]</scope>
    <source>
        <strain evidence="1 2">AP64</strain>
    </source>
</reference>
<sequence length="204" mass="21548">MPDVIAATCGTVRARTAPLADRAAHAAAEALGQQWFGPNFNESVFDHWAARVAHLLFVAEERETGAFLGYADQMFLAPAVDVALRAGTMAEEDFGAHAVLGDAELLALPAGTSVTLYLAGMCVTAPGTPQGHEAAKALRECRRVLVGEWRARGLHLAIVMAAATEAGERLAQRAGGRLVSPAAERVDGYNLYELPDLLQDAVGE</sequence>